<dbReference type="InterPro" id="IPR036457">
    <property type="entry name" value="PPM-type-like_dom_sf"/>
</dbReference>
<dbReference type="GO" id="GO:0004674">
    <property type="term" value="F:protein serine/threonine kinase activity"/>
    <property type="evidence" value="ECO:0007669"/>
    <property type="project" value="UniProtKB-KW"/>
</dbReference>
<keyword evidence="4" id="KW-0547">Nucleotide-binding</keyword>
<evidence type="ECO:0000256" key="8">
    <source>
        <dbReference type="ARBA" id="ARBA00048679"/>
    </source>
</evidence>
<evidence type="ECO:0000256" key="6">
    <source>
        <dbReference type="ARBA" id="ARBA00022840"/>
    </source>
</evidence>
<dbReference type="PROSITE" id="PS51746">
    <property type="entry name" value="PPM_2"/>
    <property type="match status" value="1"/>
</dbReference>
<feature type="domain" description="PPM-type phosphatase" evidence="10">
    <location>
        <begin position="11"/>
        <end position="239"/>
    </location>
</feature>
<keyword evidence="6" id="KW-0067">ATP-binding</keyword>
<dbReference type="GO" id="GO:0005524">
    <property type="term" value="F:ATP binding"/>
    <property type="evidence" value="ECO:0007669"/>
    <property type="project" value="UniProtKB-KW"/>
</dbReference>
<dbReference type="Pfam" id="PF13672">
    <property type="entry name" value="PP2C_2"/>
    <property type="match status" value="1"/>
</dbReference>
<feature type="domain" description="Protein kinase" evidence="9">
    <location>
        <begin position="272"/>
        <end position="538"/>
    </location>
</feature>
<dbReference type="InterPro" id="IPR000719">
    <property type="entry name" value="Prot_kinase_dom"/>
</dbReference>
<dbReference type="EC" id="2.7.11.1" evidence="1"/>
<proteinExistence type="predicted"/>
<evidence type="ECO:0000313" key="11">
    <source>
        <dbReference type="EMBL" id="AUM14984.1"/>
    </source>
</evidence>
<dbReference type="OrthoDB" id="9801841at2"/>
<keyword evidence="5 11" id="KW-0418">Kinase</keyword>
<dbReference type="SMART" id="SM00332">
    <property type="entry name" value="PP2Cc"/>
    <property type="match status" value="1"/>
</dbReference>
<protein>
    <recommendedName>
        <fullName evidence="1">non-specific serine/threonine protein kinase</fullName>
        <ecNumber evidence="1">2.7.11.1</ecNumber>
    </recommendedName>
</protein>
<keyword evidence="12" id="KW-1185">Reference proteome</keyword>
<evidence type="ECO:0000259" key="9">
    <source>
        <dbReference type="PROSITE" id="PS50011"/>
    </source>
</evidence>
<evidence type="ECO:0000259" key="10">
    <source>
        <dbReference type="PROSITE" id="PS51746"/>
    </source>
</evidence>
<dbReference type="Pfam" id="PF00069">
    <property type="entry name" value="Pkinase"/>
    <property type="match status" value="1"/>
</dbReference>
<evidence type="ECO:0000256" key="1">
    <source>
        <dbReference type="ARBA" id="ARBA00012513"/>
    </source>
</evidence>
<reference evidence="12" key="1">
    <citation type="submission" date="2017-08" db="EMBL/GenBank/DDBJ databases">
        <title>Direct submision.</title>
        <authorList>
            <person name="Kim S.-J."/>
            <person name="Rhee S.-K."/>
        </authorList>
    </citation>
    <scope>NUCLEOTIDE SEQUENCE [LARGE SCALE GENOMIC DNA]</scope>
    <source>
        <strain evidence="12">GI5</strain>
    </source>
</reference>
<dbReference type="SMART" id="SM00220">
    <property type="entry name" value="S_TKc"/>
    <property type="match status" value="1"/>
</dbReference>
<comment type="catalytic activity">
    <reaction evidence="7">
        <text>L-threonyl-[protein] + ATP = O-phospho-L-threonyl-[protein] + ADP + H(+)</text>
        <dbReference type="Rhea" id="RHEA:46608"/>
        <dbReference type="Rhea" id="RHEA-COMP:11060"/>
        <dbReference type="Rhea" id="RHEA-COMP:11605"/>
        <dbReference type="ChEBI" id="CHEBI:15378"/>
        <dbReference type="ChEBI" id="CHEBI:30013"/>
        <dbReference type="ChEBI" id="CHEBI:30616"/>
        <dbReference type="ChEBI" id="CHEBI:61977"/>
        <dbReference type="ChEBI" id="CHEBI:456216"/>
        <dbReference type="EC" id="2.7.11.1"/>
    </reaction>
</comment>
<dbReference type="Proteomes" id="UP000235116">
    <property type="component" value="Chromosome"/>
</dbReference>
<dbReference type="KEGG" id="kak:Kalk_15960"/>
<dbReference type="SMART" id="SM00331">
    <property type="entry name" value="PP2C_SIG"/>
    <property type="match status" value="1"/>
</dbReference>
<organism evidence="11 12">
    <name type="scientific">Ketobacter alkanivorans</name>
    <dbReference type="NCBI Taxonomy" id="1917421"/>
    <lineage>
        <taxon>Bacteria</taxon>
        <taxon>Pseudomonadati</taxon>
        <taxon>Pseudomonadota</taxon>
        <taxon>Gammaproteobacteria</taxon>
        <taxon>Pseudomonadales</taxon>
        <taxon>Ketobacteraceae</taxon>
        <taxon>Ketobacter</taxon>
    </lineage>
</organism>
<dbReference type="InterPro" id="IPR001932">
    <property type="entry name" value="PPM-type_phosphatase-like_dom"/>
</dbReference>
<dbReference type="PANTHER" id="PTHR24356">
    <property type="entry name" value="SERINE/THREONINE-PROTEIN KINASE"/>
    <property type="match status" value="1"/>
</dbReference>
<evidence type="ECO:0000256" key="3">
    <source>
        <dbReference type="ARBA" id="ARBA00022679"/>
    </source>
</evidence>
<gene>
    <name evidence="11" type="ORF">Kalk_15960</name>
</gene>
<evidence type="ECO:0000313" key="12">
    <source>
        <dbReference type="Proteomes" id="UP000235116"/>
    </source>
</evidence>
<keyword evidence="2 11" id="KW-0723">Serine/threonine-protein kinase</keyword>
<dbReference type="InterPro" id="IPR011009">
    <property type="entry name" value="Kinase-like_dom_sf"/>
</dbReference>
<dbReference type="Gene3D" id="3.30.200.20">
    <property type="entry name" value="Phosphorylase Kinase, domain 1"/>
    <property type="match status" value="1"/>
</dbReference>
<dbReference type="Gene3D" id="1.10.510.10">
    <property type="entry name" value="Transferase(Phosphotransferase) domain 1"/>
    <property type="match status" value="1"/>
</dbReference>
<dbReference type="InterPro" id="IPR050236">
    <property type="entry name" value="Ser_Thr_kinase_AGC"/>
</dbReference>
<evidence type="ECO:0000256" key="4">
    <source>
        <dbReference type="ARBA" id="ARBA00022741"/>
    </source>
</evidence>
<dbReference type="EMBL" id="CP022684">
    <property type="protein sequence ID" value="AUM14984.1"/>
    <property type="molecule type" value="Genomic_DNA"/>
</dbReference>
<dbReference type="SUPFAM" id="SSF81606">
    <property type="entry name" value="PP2C-like"/>
    <property type="match status" value="1"/>
</dbReference>
<dbReference type="AlphaFoldDB" id="A0A2K9LVQ7"/>
<dbReference type="PANTHER" id="PTHR24356:SF1">
    <property type="entry name" value="SERINE_THREONINE-PROTEIN KINASE GREATWALL"/>
    <property type="match status" value="1"/>
</dbReference>
<evidence type="ECO:0000256" key="5">
    <source>
        <dbReference type="ARBA" id="ARBA00022777"/>
    </source>
</evidence>
<dbReference type="SUPFAM" id="SSF56112">
    <property type="entry name" value="Protein kinase-like (PK-like)"/>
    <property type="match status" value="1"/>
</dbReference>
<dbReference type="CDD" id="cd14014">
    <property type="entry name" value="STKc_PknB_like"/>
    <property type="match status" value="1"/>
</dbReference>
<evidence type="ECO:0000256" key="7">
    <source>
        <dbReference type="ARBA" id="ARBA00047899"/>
    </source>
</evidence>
<dbReference type="Gene3D" id="3.60.40.10">
    <property type="entry name" value="PPM-type phosphatase domain"/>
    <property type="match status" value="1"/>
</dbReference>
<evidence type="ECO:0000256" key="2">
    <source>
        <dbReference type="ARBA" id="ARBA00022527"/>
    </source>
</evidence>
<sequence>MEQIKNQLVVTAAQHTTAGVKPQNEDSMAIQIPEGSMLSRKGIVVAIADGVSAAEAGKEASDIAVTSFINDYYSTPDSWSVKQSAHKVLTALNRWLYGQGQKFLNAEKGYITTFSCVILKSRSAYVFHVGDSRVWRLRDGNLEQLTRDHTARISSSQSYLARALGIDLNLDVDLKVVDILPGDLFLLTTDGVHEFIDPRNMRDVMLADAAELEVTAAELVRRALDNGSTDNLSCQLVRVDKLGQETNEDVLHTLRLLPFPPELEVGLKLDQWRVLAQIHASQRSQLYRVRNEESGQLAVMKTPSVNYVDDVAYIERFIMEEWVGRRIDSPYVVKVVESDSNRHFLYYLTEDLPGPSLAALIEKEGPLDVGWVVDAAVKLVQGLRTFHRRETLHQDIKPDNIVMKGDDPVIIDFGSVYVAGVDEIATSFDRERALGTLDYSAPEYRLQRPRSEKSDQFSLAMVLYEMLTAHHPFGERFQKASTVSDFLDLVYVPAYKRNPMVPVWLDGALRKALQTNADLRYESLSEFVHDLKHPNPAFLSVEQRPLLERDPARFWRWCALGLVLTNLVTLTLWLR</sequence>
<keyword evidence="3" id="KW-0808">Transferase</keyword>
<accession>A0A2K9LVQ7</accession>
<comment type="catalytic activity">
    <reaction evidence="8">
        <text>L-seryl-[protein] + ATP = O-phospho-L-seryl-[protein] + ADP + H(+)</text>
        <dbReference type="Rhea" id="RHEA:17989"/>
        <dbReference type="Rhea" id="RHEA-COMP:9863"/>
        <dbReference type="Rhea" id="RHEA-COMP:11604"/>
        <dbReference type="ChEBI" id="CHEBI:15378"/>
        <dbReference type="ChEBI" id="CHEBI:29999"/>
        <dbReference type="ChEBI" id="CHEBI:30616"/>
        <dbReference type="ChEBI" id="CHEBI:83421"/>
        <dbReference type="ChEBI" id="CHEBI:456216"/>
        <dbReference type="EC" id="2.7.11.1"/>
    </reaction>
</comment>
<dbReference type="CDD" id="cd00143">
    <property type="entry name" value="PP2Cc"/>
    <property type="match status" value="1"/>
</dbReference>
<name>A0A2K9LVQ7_9GAMM</name>
<dbReference type="PROSITE" id="PS50011">
    <property type="entry name" value="PROTEIN_KINASE_DOM"/>
    <property type="match status" value="1"/>
</dbReference>